<dbReference type="PANTHER" id="PTHR46967:SF2">
    <property type="entry name" value="SUSHI, VON WILLEBRAND FACTOR TYPE A, EGF AND PENTRAXIN DOMAIN-CONTAINING PROTEIN 1-LIKE"/>
    <property type="match status" value="1"/>
</dbReference>
<dbReference type="OrthoDB" id="10022113at2759"/>
<keyword evidence="2" id="KW-1133">Transmembrane helix</keyword>
<evidence type="ECO:0000313" key="3">
    <source>
        <dbReference type="EMBL" id="CAI4005527.1"/>
    </source>
</evidence>
<accession>A0A9P1D9A9</accession>
<evidence type="ECO:0000313" key="4">
    <source>
        <dbReference type="EMBL" id="CAL1158902.1"/>
    </source>
</evidence>
<dbReference type="SUPFAM" id="SSF57184">
    <property type="entry name" value="Growth factor receptor domain"/>
    <property type="match status" value="1"/>
</dbReference>
<evidence type="ECO:0000313" key="5">
    <source>
        <dbReference type="EMBL" id="CAL4792839.1"/>
    </source>
</evidence>
<evidence type="ECO:0000256" key="2">
    <source>
        <dbReference type="SAM" id="Phobius"/>
    </source>
</evidence>
<evidence type="ECO:0000256" key="1">
    <source>
        <dbReference type="SAM" id="MobiDB-lite"/>
    </source>
</evidence>
<dbReference type="Gene3D" id="2.130.10.130">
    <property type="entry name" value="Integrin alpha, N-terminal"/>
    <property type="match status" value="1"/>
</dbReference>
<feature type="non-terminal residue" evidence="3">
    <location>
        <position position="1835"/>
    </location>
</feature>
<sequence>GLSWCQPFGGSCIGRQHRFEKKPKGDEYLDGTTPWIDVTLNTEVHSVAFADWDSDGDLDFLLLTQSEIIFYERLTEESFVPHDLMMVENQNLKGLAVLDWNGDGKLDLLFCSWENESAIVSWLPGPALEGTKTRILTANASEAFCVVQPVDSDEDGDIDLILGQRFFDRISEDKFIERLGNPNPLEVFKGKVHRVADIDSDGHLDVLVEDWESWHYDCDENCHYDCDVDLHFCSRAADGSFVEQKENPVDEIKVRHWQALTGNEYLNAHVADWNSDGLPDVVLMFRFSPYEDFLPGMAYRVYCHTYYQHILPKDLKRNSHMDTFGDIDIQQLQPFLLDWNGDGNLDMAVKQPVFNWGDKYVRLFESDAHGRSVTEVVSAFENASPWRFGYGKVLQKTEGQSSKHKNSALCTALLEQKTEAEAEADVSAHQQWQNDYVYHRDWYQQTATQSKVYPSITELRISEWTMKPVLIHLQTLKQNLTTGDTIVGNIMHINTKAQLEELQSLIDAHALNGSMTLILTDEAKDTPGAYHTRVTAKKKNQVSRQLDVSLMDAITGSRGPWTLPPVEIIQTQVTAIKRVAVRLTAASHFRAYLHSSGYKDTPNSVLASVASLHPDIKVSQISGGKWWSETIQSKVFLNTVIQLPVATADQLVARSGEEGVFACKLGVQHNDQKIFWFPREGKESDEAYHRRLFTIAQSRKEGLKLRKGGSNDLGLFASPQDTAAFASNFSHWCATGFPHDWQQEEVLQFLQALANNGEMTSPCQGLQEHYAHKHALMMPQLPTNRSDAPKRALPVLKHKDLTCHGPRRKKHLNQVHGIQYSDMPPDPPGAPGEGVQTKREERSKRCQAWLLLAKKRGWAGMHELTPVNIGWRRWKCQACDESFTHWNRGVQTLCSASNAAGGSKLPSIAKRLQLANQWWAQTLESIAKERAELLRDLAKSLMVFVQHVEGTVLPTEGASLSAAVSRPERPLGSAPRVQTSTHAMGPLQPLAERKLRRWIRRLQEARKFSHLGYQLNPGLQKKLESTRDVPAPEKQAVRQAAFGLAERLAHGRFAQILQTCENIGRWPTQVRPTAYRIWAAIRLQHCKSFVEGLLCQDQAGCNGLAAQDLLLTMENKYQAQDWPYAMALDPQKAFDTTDWTVTEEEQKRSDKVAQVARRIALLPTAKAFRNSVAVSVLAPTASWGALFNGRCPTKQECQAYAQTWRCAVQGFDHPGGHDSRDLTAVMAMGHCSDLLFLSTQRFMTALHKWALRPNQIAINSAPIKALQAAVQRLQGSWTPEELIDKLRSFARSASGDQVAVLCGGITTDAHIEGLREFCPDCPDEKIAPWQGPLCGGHRPVRTPERSCAALLFWPLHRLRVPVCGFSFNNLISFGYELQDCSGCSQNFYSVPVSGQMHNCKACPGDGEVCHGRGHCFDDEAAKALPELFGPAVARGNGSCTCNERHFYGTDEDGRSVCSEGTCPAGTEEKDGKCQVCEAGSSSREGGTYEVDQQLYNNCLPGFASSGGTNSCTKCPAGFHAPTPGSSACEACPAGKFAEGSGTGSTYCQVCPLGTISGEMRPACSKCSSGQFAQKSISCEACPAGTFAFEGSHTCQRCESGHVSGPGSASCSTCEHLLIHAKPDDMKQTCQIAIADVFLALISSITSSGLCFLCLLGFWGTFQIADVSAQGSKLVITTSMWHLLLKWKWACPTVTFVATGVPELEKPERTWTVKALNIGQLMLESSQKIATPVDTSMGLVRMKFLHPFLSTGMWHCPLICWCLLFFIATMACMSQLRLGSQTPLAKRRRRFLKEWPLMQMPCSRGPDRAIKAGQLHDLFECLGGMRRCVMSCRKDL</sequence>
<dbReference type="SMART" id="SM01411">
    <property type="entry name" value="Ephrin_rec_like"/>
    <property type="match status" value="3"/>
</dbReference>
<dbReference type="Proteomes" id="UP001152797">
    <property type="component" value="Unassembled WGS sequence"/>
</dbReference>
<dbReference type="EMBL" id="CAMXCT010003646">
    <property type="protein sequence ID" value="CAI4005527.1"/>
    <property type="molecule type" value="Genomic_DNA"/>
</dbReference>
<organism evidence="3">
    <name type="scientific">Cladocopium goreaui</name>
    <dbReference type="NCBI Taxonomy" id="2562237"/>
    <lineage>
        <taxon>Eukaryota</taxon>
        <taxon>Sar</taxon>
        <taxon>Alveolata</taxon>
        <taxon>Dinophyceae</taxon>
        <taxon>Suessiales</taxon>
        <taxon>Symbiodiniaceae</taxon>
        <taxon>Cladocopium</taxon>
    </lineage>
</organism>
<dbReference type="EMBL" id="CAMXCT030003646">
    <property type="protein sequence ID" value="CAL4792839.1"/>
    <property type="molecule type" value="Genomic_DNA"/>
</dbReference>
<keyword evidence="2" id="KW-0812">Transmembrane</keyword>
<dbReference type="InterPro" id="IPR009030">
    <property type="entry name" value="Growth_fac_rcpt_cys_sf"/>
</dbReference>
<comment type="caution">
    <text evidence="3">The sequence shown here is derived from an EMBL/GenBank/DDBJ whole genome shotgun (WGS) entry which is preliminary data.</text>
</comment>
<dbReference type="PANTHER" id="PTHR46967">
    <property type="entry name" value="INSULIN-LIKE GROWTH FACTOR BINDING PROTEIN,N-TERMINAL"/>
    <property type="match status" value="1"/>
</dbReference>
<dbReference type="Gene3D" id="2.10.50.10">
    <property type="entry name" value="Tumor Necrosis Factor Receptor, subunit A, domain 2"/>
    <property type="match status" value="1"/>
</dbReference>
<dbReference type="EMBL" id="CAMXCT020003646">
    <property type="protein sequence ID" value="CAL1158902.1"/>
    <property type="molecule type" value="Genomic_DNA"/>
</dbReference>
<evidence type="ECO:0000313" key="6">
    <source>
        <dbReference type="Proteomes" id="UP001152797"/>
    </source>
</evidence>
<proteinExistence type="predicted"/>
<dbReference type="SUPFAM" id="SSF69318">
    <property type="entry name" value="Integrin alpha N-terminal domain"/>
    <property type="match status" value="2"/>
</dbReference>
<protein>
    <submittedName>
        <fullName evidence="5">Extracellular matrix protein FRAS1</fullName>
    </submittedName>
</protein>
<feature type="transmembrane region" description="Helical" evidence="2">
    <location>
        <begin position="1751"/>
        <end position="1777"/>
    </location>
</feature>
<dbReference type="InterPro" id="IPR028994">
    <property type="entry name" value="Integrin_alpha_N"/>
</dbReference>
<reference evidence="3" key="1">
    <citation type="submission" date="2022-10" db="EMBL/GenBank/DDBJ databases">
        <authorList>
            <person name="Chen Y."/>
            <person name="Dougan E. K."/>
            <person name="Chan C."/>
            <person name="Rhodes N."/>
            <person name="Thang M."/>
        </authorList>
    </citation>
    <scope>NUCLEOTIDE SEQUENCE</scope>
</reference>
<gene>
    <name evidence="3" type="ORF">C1SCF055_LOCUS31241</name>
</gene>
<keyword evidence="6" id="KW-1185">Reference proteome</keyword>
<feature type="region of interest" description="Disordered" evidence="1">
    <location>
        <begin position="820"/>
        <end position="839"/>
    </location>
</feature>
<reference evidence="4" key="2">
    <citation type="submission" date="2024-04" db="EMBL/GenBank/DDBJ databases">
        <authorList>
            <person name="Chen Y."/>
            <person name="Shah S."/>
            <person name="Dougan E. K."/>
            <person name="Thang M."/>
            <person name="Chan C."/>
        </authorList>
    </citation>
    <scope>NUCLEOTIDE SEQUENCE [LARGE SCALE GENOMIC DNA]</scope>
</reference>
<keyword evidence="2" id="KW-0472">Membrane</keyword>
<name>A0A9P1D9A9_9DINO</name>